<feature type="domain" description="DUF7041" evidence="1">
    <location>
        <begin position="20"/>
        <end position="61"/>
    </location>
</feature>
<gene>
    <name evidence="2" type="ORF">M514_20831</name>
</gene>
<reference evidence="2" key="1">
    <citation type="journal article" date="2014" name="Nat. Genet.">
        <title>Genome and transcriptome of the porcine whipworm Trichuris suis.</title>
        <authorList>
            <person name="Jex A.R."/>
            <person name="Nejsum P."/>
            <person name="Schwarz E.M."/>
            <person name="Hu L."/>
            <person name="Young N.D."/>
            <person name="Hall R.S."/>
            <person name="Korhonen P.K."/>
            <person name="Liao S."/>
            <person name="Thamsborg S."/>
            <person name="Xia J."/>
            <person name="Xu P."/>
            <person name="Wang S."/>
            <person name="Scheerlinck J.P."/>
            <person name="Hofmann A."/>
            <person name="Sternberg P.W."/>
            <person name="Wang J."/>
            <person name="Gasser R.B."/>
        </authorList>
    </citation>
    <scope>NUCLEOTIDE SEQUENCE [LARGE SCALE GENOMIC DNA]</scope>
    <source>
        <strain evidence="2">DCEP-RM93F</strain>
    </source>
</reference>
<dbReference type="AlphaFoldDB" id="A0A085NBW9"/>
<name>A0A085NBW9_9BILA</name>
<accession>A0A085NBW9</accession>
<protein>
    <recommendedName>
        <fullName evidence="1">DUF7041 domain-containing protein</fullName>
    </recommendedName>
</protein>
<organism evidence="2">
    <name type="scientific">Trichuris suis</name>
    <name type="common">pig whipworm</name>
    <dbReference type="NCBI Taxonomy" id="68888"/>
    <lineage>
        <taxon>Eukaryota</taxon>
        <taxon>Metazoa</taxon>
        <taxon>Ecdysozoa</taxon>
        <taxon>Nematoda</taxon>
        <taxon>Enoplea</taxon>
        <taxon>Dorylaimia</taxon>
        <taxon>Trichinellida</taxon>
        <taxon>Trichuridae</taxon>
        <taxon>Trichuris</taxon>
    </lineage>
</organism>
<proteinExistence type="predicted"/>
<dbReference type="PANTHER" id="PTHR33327">
    <property type="entry name" value="ENDONUCLEASE"/>
    <property type="match status" value="1"/>
</dbReference>
<sequence>MESDSTKATIGTAAALSMKLPQFWAHSPKLWSAQAEAQFALRQVSSSLTKFYYAVAALPTTSPAISTTYWTPSPSTPMKH</sequence>
<dbReference type="InterPro" id="IPR055469">
    <property type="entry name" value="DUF7041"/>
</dbReference>
<dbReference type="EMBL" id="KL367519">
    <property type="protein sequence ID" value="KFD66965.1"/>
    <property type="molecule type" value="Genomic_DNA"/>
</dbReference>
<dbReference type="PANTHER" id="PTHR33327:SF3">
    <property type="entry name" value="RNA-DIRECTED DNA POLYMERASE"/>
    <property type="match status" value="1"/>
</dbReference>
<dbReference type="OrthoDB" id="5919180at2759"/>
<dbReference type="Proteomes" id="UP000030758">
    <property type="component" value="Unassembled WGS sequence"/>
</dbReference>
<evidence type="ECO:0000259" key="1">
    <source>
        <dbReference type="Pfam" id="PF23055"/>
    </source>
</evidence>
<dbReference type="Pfam" id="PF23055">
    <property type="entry name" value="DUF7041"/>
    <property type="match status" value="1"/>
</dbReference>
<evidence type="ECO:0000313" key="2">
    <source>
        <dbReference type="EMBL" id="KFD66965.1"/>
    </source>
</evidence>